<dbReference type="EMBL" id="AP013035">
    <property type="protein sequence ID" value="BAT71197.1"/>
    <property type="molecule type" value="Genomic_DNA"/>
</dbReference>
<feature type="transmembrane region" description="Helical" evidence="1">
    <location>
        <begin position="128"/>
        <end position="147"/>
    </location>
</feature>
<evidence type="ECO:0000313" key="2">
    <source>
        <dbReference type="EMBL" id="BAT71197.1"/>
    </source>
</evidence>
<reference evidence="3" key="1">
    <citation type="journal article" date="2018" name="Science">
        <title>A primordial and reversible TCA cycle in a facultatively chemolithoautotrophic thermophile.</title>
        <authorList>
            <person name="Nunoura T."/>
            <person name="Chikaraishi Y."/>
            <person name="Izaki R."/>
            <person name="Suwa T."/>
            <person name="Sato T."/>
            <person name="Harada T."/>
            <person name="Mori K."/>
            <person name="Kato Y."/>
            <person name="Miyazaki M."/>
            <person name="Shimamura S."/>
            <person name="Yanagawa K."/>
            <person name="Shuto A."/>
            <person name="Ohkouchi N."/>
            <person name="Fujita N."/>
            <person name="Takaki Y."/>
            <person name="Atomi H."/>
            <person name="Takai K."/>
        </authorList>
    </citation>
    <scope>NUCLEOTIDE SEQUENCE [LARGE SCALE GENOMIC DNA]</scope>
    <source>
        <strain evidence="3">DSM 17441 / JCM 13301 / NBRC 103674 / ABI70S6</strain>
    </source>
</reference>
<protein>
    <recommendedName>
        <fullName evidence="4">PH domain-containing protein</fullName>
    </recommendedName>
</protein>
<keyword evidence="1" id="KW-0472">Membrane</keyword>
<name>A0A0S3QSB2_THET7</name>
<gene>
    <name evidence="2" type="ORF">TST_0389</name>
</gene>
<feature type="transmembrane region" description="Helical" evidence="1">
    <location>
        <begin position="25"/>
        <end position="46"/>
    </location>
</feature>
<evidence type="ECO:0000313" key="3">
    <source>
        <dbReference type="Proteomes" id="UP000063234"/>
    </source>
</evidence>
<evidence type="ECO:0000256" key="1">
    <source>
        <dbReference type="SAM" id="Phobius"/>
    </source>
</evidence>
<dbReference type="KEGG" id="ttk:TST_0389"/>
<dbReference type="STRING" id="1298851.TST_0389"/>
<accession>A0A0S3QSB2</accession>
<keyword evidence="1" id="KW-1133">Transmembrane helix</keyword>
<dbReference type="Proteomes" id="UP000063234">
    <property type="component" value="Chromosome"/>
</dbReference>
<evidence type="ECO:0008006" key="4">
    <source>
        <dbReference type="Google" id="ProtNLM"/>
    </source>
</evidence>
<sequence length="148" mass="17325">MVIGAVVIFLTVAFFLKGKYWGISFGVFFLIPLVFILLFINYRFILLDDKKLCLKSIFGKRCFRWDEIESVETQRLGIRNTLWIRAKDKVLIVPLIFSNLEDLCSRLGERLQDRFKATSLRRSTIDLILLYLTALFLLTITLSKLLLR</sequence>
<keyword evidence="3" id="KW-1185">Reference proteome</keyword>
<organism evidence="2 3">
    <name type="scientific">Thermosulfidibacter takaii (strain DSM 17441 / JCM 13301 / NBRC 103674 / ABI70S6)</name>
    <dbReference type="NCBI Taxonomy" id="1298851"/>
    <lineage>
        <taxon>Bacteria</taxon>
        <taxon>Pseudomonadati</taxon>
        <taxon>Thermosulfidibacterota</taxon>
        <taxon>Thermosulfidibacteria</taxon>
        <taxon>Thermosulfidibacterales</taxon>
        <taxon>Thermosulfidibacteraceae</taxon>
    </lineage>
</organism>
<proteinExistence type="predicted"/>
<keyword evidence="1" id="KW-0812">Transmembrane</keyword>
<dbReference type="AlphaFoldDB" id="A0A0S3QSB2"/>